<evidence type="ECO:0000313" key="3">
    <source>
        <dbReference type="Proteomes" id="UP000516404"/>
    </source>
</evidence>
<reference evidence="2 3" key="1">
    <citation type="submission" date="2020-09" db="EMBL/GenBank/DDBJ databases">
        <title>Investigation of environmental microbes.</title>
        <authorList>
            <person name="Ou Y."/>
            <person name="Kang Q."/>
        </authorList>
    </citation>
    <scope>NUCLEOTIDE SEQUENCE [LARGE SCALE GENOMIC DNA]</scope>
    <source>
        <strain evidence="2 3">KJZ-14</strain>
    </source>
</reference>
<proteinExistence type="predicted"/>
<protein>
    <submittedName>
        <fullName evidence="2">Uncharacterized protein</fullName>
    </submittedName>
</protein>
<name>A0A7H2BC05_9MICC</name>
<gene>
    <name evidence="2" type="ORF">IDM49_08085</name>
</gene>
<keyword evidence="3" id="KW-1185">Reference proteome</keyword>
<sequence>MEQATNGQRIDWPEYKKLKIAIIVWVILLAIVALAFHIWHFSTRGAVESKKCSVYFVETREEDNFWTVDLSTLECGKLHLREQISSEQVSFYESRRARDRS</sequence>
<dbReference type="EMBL" id="CP061539">
    <property type="protein sequence ID" value="QNV37201.1"/>
    <property type="molecule type" value="Genomic_DNA"/>
</dbReference>
<keyword evidence="1" id="KW-0812">Transmembrane</keyword>
<keyword evidence="1" id="KW-0472">Membrane</keyword>
<keyword evidence="1" id="KW-1133">Transmembrane helix</keyword>
<evidence type="ECO:0000256" key="1">
    <source>
        <dbReference type="SAM" id="Phobius"/>
    </source>
</evidence>
<dbReference type="AlphaFoldDB" id="A0A7H2BC05"/>
<organism evidence="2 3">
    <name type="scientific">Rothia terrae</name>
    <dbReference type="NCBI Taxonomy" id="396015"/>
    <lineage>
        <taxon>Bacteria</taxon>
        <taxon>Bacillati</taxon>
        <taxon>Actinomycetota</taxon>
        <taxon>Actinomycetes</taxon>
        <taxon>Micrococcales</taxon>
        <taxon>Micrococcaceae</taxon>
        <taxon>Rothia</taxon>
    </lineage>
</organism>
<dbReference type="KEGG" id="rter:IDM49_08085"/>
<accession>A0A7H2BC05</accession>
<dbReference type="RefSeq" id="WP_190724138.1">
    <property type="nucleotide sequence ID" value="NZ_CP061539.1"/>
</dbReference>
<evidence type="ECO:0000313" key="2">
    <source>
        <dbReference type="EMBL" id="QNV37201.1"/>
    </source>
</evidence>
<dbReference type="GeneID" id="96624198"/>
<dbReference type="Proteomes" id="UP000516404">
    <property type="component" value="Chromosome"/>
</dbReference>
<feature type="transmembrane region" description="Helical" evidence="1">
    <location>
        <begin position="20"/>
        <end position="41"/>
    </location>
</feature>